<evidence type="ECO:0000313" key="1">
    <source>
        <dbReference type="EMBL" id="KAG0433621.1"/>
    </source>
</evidence>
<organism evidence="1 2">
    <name type="scientific">Ixodes persulcatus</name>
    <name type="common">Taiga tick</name>
    <dbReference type="NCBI Taxonomy" id="34615"/>
    <lineage>
        <taxon>Eukaryota</taxon>
        <taxon>Metazoa</taxon>
        <taxon>Ecdysozoa</taxon>
        <taxon>Arthropoda</taxon>
        <taxon>Chelicerata</taxon>
        <taxon>Arachnida</taxon>
        <taxon>Acari</taxon>
        <taxon>Parasitiformes</taxon>
        <taxon>Ixodida</taxon>
        <taxon>Ixodoidea</taxon>
        <taxon>Ixodidae</taxon>
        <taxon>Ixodinae</taxon>
        <taxon>Ixodes</taxon>
    </lineage>
</organism>
<evidence type="ECO:0000313" key="2">
    <source>
        <dbReference type="Proteomes" id="UP000805193"/>
    </source>
</evidence>
<dbReference type="Proteomes" id="UP000805193">
    <property type="component" value="Unassembled WGS sequence"/>
</dbReference>
<dbReference type="EMBL" id="JABSTQ010009042">
    <property type="protein sequence ID" value="KAG0433621.1"/>
    <property type="molecule type" value="Genomic_DNA"/>
</dbReference>
<reference evidence="1 2" key="1">
    <citation type="journal article" date="2020" name="Cell">
        <title>Large-Scale Comparative Analyses of Tick Genomes Elucidate Their Genetic Diversity and Vector Capacities.</title>
        <authorList>
            <consortium name="Tick Genome and Microbiome Consortium (TIGMIC)"/>
            <person name="Jia N."/>
            <person name="Wang J."/>
            <person name="Shi W."/>
            <person name="Du L."/>
            <person name="Sun Y."/>
            <person name="Zhan W."/>
            <person name="Jiang J.F."/>
            <person name="Wang Q."/>
            <person name="Zhang B."/>
            <person name="Ji P."/>
            <person name="Bell-Sakyi L."/>
            <person name="Cui X.M."/>
            <person name="Yuan T.T."/>
            <person name="Jiang B.G."/>
            <person name="Yang W.F."/>
            <person name="Lam T.T."/>
            <person name="Chang Q.C."/>
            <person name="Ding S.J."/>
            <person name="Wang X.J."/>
            <person name="Zhu J.G."/>
            <person name="Ruan X.D."/>
            <person name="Zhao L."/>
            <person name="Wei J.T."/>
            <person name="Ye R.Z."/>
            <person name="Que T.C."/>
            <person name="Du C.H."/>
            <person name="Zhou Y.H."/>
            <person name="Cheng J.X."/>
            <person name="Dai P.F."/>
            <person name="Guo W.B."/>
            <person name="Han X.H."/>
            <person name="Huang E.J."/>
            <person name="Li L.F."/>
            <person name="Wei W."/>
            <person name="Gao Y.C."/>
            <person name="Liu J.Z."/>
            <person name="Shao H.Z."/>
            <person name="Wang X."/>
            <person name="Wang C.C."/>
            <person name="Yang T.C."/>
            <person name="Huo Q.B."/>
            <person name="Li W."/>
            <person name="Chen H.Y."/>
            <person name="Chen S.E."/>
            <person name="Zhou L.G."/>
            <person name="Ni X.B."/>
            <person name="Tian J.H."/>
            <person name="Sheng Y."/>
            <person name="Liu T."/>
            <person name="Pan Y.S."/>
            <person name="Xia L.Y."/>
            <person name="Li J."/>
            <person name="Zhao F."/>
            <person name="Cao W.C."/>
        </authorList>
    </citation>
    <scope>NUCLEOTIDE SEQUENCE [LARGE SCALE GENOMIC DNA]</scope>
    <source>
        <strain evidence="1">Iper-2018</strain>
    </source>
</reference>
<name>A0AC60QHA8_IXOPE</name>
<keyword evidence="2" id="KW-1185">Reference proteome</keyword>
<accession>A0AC60QHA8</accession>
<proteinExistence type="predicted"/>
<sequence>MEDSPAATPNASPEFSNLEHSDMEQDNDSGGQWCISGNRKRRQIETTAAALNLRALNDGSATLCRRHTKASTLDITLVSSEIDALWTVEPDTGGSDHFPINVIHPKTAPKTIKECKVVNWDIFRQYFTSTADSKSYTDITTCIAECLQRATRIVKIPATRPTPDLEWLNLRAARRQAQRRALHTDALWDWARYNRIDACFRRHTKKLQRWQWSSDCASLSGPGGGRRAWGLVRALKGAKIPRHPITTLAIKTGQTMIEVAEHLADEFARFTVKIPGATSTSRPISKGVPQGSVLSPLLFNVVMASLPHCLPTNNETLHVGMAIYADDVAMWCEGPSENLRFGGLWSDVVIYYKSYDISEALRGERHNVHSYNSTKEGAALLPRTSTIFSKHPDPSCGRRMASLVKT</sequence>
<gene>
    <name evidence="1" type="ORF">HPB47_019742</name>
</gene>
<comment type="caution">
    <text evidence="1">The sequence shown here is derived from an EMBL/GenBank/DDBJ whole genome shotgun (WGS) entry which is preliminary data.</text>
</comment>
<protein>
    <submittedName>
        <fullName evidence="1">Uncharacterized protein</fullName>
    </submittedName>
</protein>